<comment type="caution">
    <text evidence="2">The sequence shown here is derived from an EMBL/GenBank/DDBJ whole genome shotgun (WGS) entry which is preliminary data.</text>
</comment>
<dbReference type="AlphaFoldDB" id="A0A0A2TSC4"/>
<evidence type="ECO:0008006" key="4">
    <source>
        <dbReference type="Google" id="ProtNLM"/>
    </source>
</evidence>
<gene>
    <name evidence="2" type="ORF">N782_13615</name>
</gene>
<evidence type="ECO:0000256" key="1">
    <source>
        <dbReference type="SAM" id="MobiDB-lite"/>
    </source>
</evidence>
<evidence type="ECO:0000313" key="3">
    <source>
        <dbReference type="Proteomes" id="UP000030147"/>
    </source>
</evidence>
<accession>A0A0A2TSC4</accession>
<protein>
    <recommendedName>
        <fullName evidence="4">DUF3886 domain-containing protein</fullName>
    </recommendedName>
</protein>
<organism evidence="2 3">
    <name type="scientific">Pontibacillus yanchengensis Y32</name>
    <dbReference type="NCBI Taxonomy" id="1385514"/>
    <lineage>
        <taxon>Bacteria</taxon>
        <taxon>Bacillati</taxon>
        <taxon>Bacillota</taxon>
        <taxon>Bacilli</taxon>
        <taxon>Bacillales</taxon>
        <taxon>Bacillaceae</taxon>
        <taxon>Pontibacillus</taxon>
    </lineage>
</organism>
<dbReference type="EMBL" id="AVBF01000036">
    <property type="protein sequence ID" value="KGP72160.1"/>
    <property type="molecule type" value="Genomic_DNA"/>
</dbReference>
<dbReference type="InterPro" id="IPR024980">
    <property type="entry name" value="DUF3886"/>
</dbReference>
<dbReference type="STRING" id="1385514.N782_13615"/>
<sequence length="80" mass="9680">MSKTNKKQQDQEGTLKDLLNEDMLEQLRSKKSNLKKQEKDRQEEEQRRKAEERKRREANKSFEELLNESNLDDPKAFKDK</sequence>
<reference evidence="2 3" key="1">
    <citation type="journal article" date="2015" name="Stand. Genomic Sci.">
        <title>High quality draft genome sequence of the moderately halophilic bacterium Pontibacillus yanchengensis Y32(T) and comparison among Pontibacillus genomes.</title>
        <authorList>
            <person name="Huang J."/>
            <person name="Qiao Z.X."/>
            <person name="Tang J.W."/>
            <person name="Wang G."/>
        </authorList>
    </citation>
    <scope>NUCLEOTIDE SEQUENCE [LARGE SCALE GENOMIC DNA]</scope>
    <source>
        <strain evidence="2 3">Y32</strain>
    </source>
</reference>
<dbReference type="eggNOG" id="ENOG5033AKY">
    <property type="taxonomic scope" value="Bacteria"/>
</dbReference>
<evidence type="ECO:0000313" key="2">
    <source>
        <dbReference type="EMBL" id="KGP72160.1"/>
    </source>
</evidence>
<name>A0A0A2TSC4_9BACI</name>
<keyword evidence="3" id="KW-1185">Reference proteome</keyword>
<feature type="compositionally biased region" description="Basic and acidic residues" evidence="1">
    <location>
        <begin position="35"/>
        <end position="63"/>
    </location>
</feature>
<dbReference type="Proteomes" id="UP000030147">
    <property type="component" value="Unassembled WGS sequence"/>
</dbReference>
<feature type="compositionally biased region" description="Basic and acidic residues" evidence="1">
    <location>
        <begin position="7"/>
        <end position="19"/>
    </location>
</feature>
<dbReference type="Pfam" id="PF13025">
    <property type="entry name" value="DUF3886"/>
    <property type="match status" value="1"/>
</dbReference>
<feature type="region of interest" description="Disordered" evidence="1">
    <location>
        <begin position="1"/>
        <end position="80"/>
    </location>
</feature>
<dbReference type="RefSeq" id="WP_052111333.1">
    <property type="nucleotide sequence ID" value="NZ_AVBF01000036.1"/>
</dbReference>
<proteinExistence type="predicted"/>